<name>A0ABN3TND0_9ACTN</name>
<evidence type="ECO:0000259" key="2">
    <source>
        <dbReference type="Pfam" id="PF01370"/>
    </source>
</evidence>
<proteinExistence type="inferred from homology"/>
<dbReference type="Pfam" id="PF01370">
    <property type="entry name" value="Epimerase"/>
    <property type="match status" value="1"/>
</dbReference>
<dbReference type="InterPro" id="IPR036291">
    <property type="entry name" value="NAD(P)-bd_dom_sf"/>
</dbReference>
<dbReference type="Proteomes" id="UP001500886">
    <property type="component" value="Unassembled WGS sequence"/>
</dbReference>
<keyword evidence="4" id="KW-1185">Reference proteome</keyword>
<dbReference type="PANTHER" id="PTHR43000">
    <property type="entry name" value="DTDP-D-GLUCOSE 4,6-DEHYDRATASE-RELATED"/>
    <property type="match status" value="1"/>
</dbReference>
<organism evidence="3 4">
    <name type="scientific">Streptomyces luteosporeus</name>
    <dbReference type="NCBI Taxonomy" id="173856"/>
    <lineage>
        <taxon>Bacteria</taxon>
        <taxon>Bacillati</taxon>
        <taxon>Actinomycetota</taxon>
        <taxon>Actinomycetes</taxon>
        <taxon>Kitasatosporales</taxon>
        <taxon>Streptomycetaceae</taxon>
        <taxon>Streptomyces</taxon>
    </lineage>
</organism>
<comment type="caution">
    <text evidence="3">The sequence shown here is derived from an EMBL/GenBank/DDBJ whole genome shotgun (WGS) entry which is preliminary data.</text>
</comment>
<accession>A0ABN3TND0</accession>
<feature type="domain" description="NAD-dependent epimerase/dehydratase" evidence="2">
    <location>
        <begin position="17"/>
        <end position="229"/>
    </location>
</feature>
<dbReference type="RefSeq" id="WP_344433807.1">
    <property type="nucleotide sequence ID" value="NZ_BAAASL010000004.1"/>
</dbReference>
<comment type="similarity">
    <text evidence="1">Belongs to the NAD(P)-dependent epimerase/dehydratase family.</text>
</comment>
<dbReference type="SUPFAM" id="SSF51735">
    <property type="entry name" value="NAD(P)-binding Rossmann-fold domains"/>
    <property type="match status" value="1"/>
</dbReference>
<evidence type="ECO:0000313" key="4">
    <source>
        <dbReference type="Proteomes" id="UP001500886"/>
    </source>
</evidence>
<evidence type="ECO:0000256" key="1">
    <source>
        <dbReference type="ARBA" id="ARBA00007637"/>
    </source>
</evidence>
<dbReference type="InterPro" id="IPR001509">
    <property type="entry name" value="Epimerase_deHydtase"/>
</dbReference>
<evidence type="ECO:0000313" key="3">
    <source>
        <dbReference type="EMBL" id="GAA2711364.1"/>
    </source>
</evidence>
<gene>
    <name evidence="3" type="ORF">GCM10010315_13050</name>
</gene>
<sequence length="323" mass="34450">MNLSALTGTSALTGKKILITGGTGQVARPVAEALARHNEVWCLGRFGTPGVARELTRQGVTTWYWDMADASPDALKGVPQDFTHVLHSAVHRGEDGDVTAAVEINAVATGRLMTHCRTAEAFLYVSTGALYARSTLDHAYTESDPIDGVADWLPAYPVGKIAAEGAARAFARVLGLPTTIARLNIAYGPGGYGGVPMLYFARMLAGEPIAVPLTGQNWCSPLHTDDLVAQVPHLWRAAGIPATLVNWGGDEAMGMTDCVRHLQELTGVDAHLVPSAVTRETYRFDPTLRRSLTGPCTVGWREGIRSTLEALYPGYVRSLATAG</sequence>
<dbReference type="Gene3D" id="3.40.50.720">
    <property type="entry name" value="NAD(P)-binding Rossmann-like Domain"/>
    <property type="match status" value="1"/>
</dbReference>
<reference evidence="3 4" key="1">
    <citation type="journal article" date="2019" name="Int. J. Syst. Evol. Microbiol.">
        <title>The Global Catalogue of Microorganisms (GCM) 10K type strain sequencing project: providing services to taxonomists for standard genome sequencing and annotation.</title>
        <authorList>
            <consortium name="The Broad Institute Genomics Platform"/>
            <consortium name="The Broad Institute Genome Sequencing Center for Infectious Disease"/>
            <person name="Wu L."/>
            <person name="Ma J."/>
        </authorList>
    </citation>
    <scope>NUCLEOTIDE SEQUENCE [LARGE SCALE GENOMIC DNA]</scope>
    <source>
        <strain evidence="3 4">JCM 4542</strain>
    </source>
</reference>
<protein>
    <submittedName>
        <fullName evidence="3">NAD(P)-dependent oxidoreductase</fullName>
    </submittedName>
</protein>
<dbReference type="EMBL" id="BAAASL010000004">
    <property type="protein sequence ID" value="GAA2711364.1"/>
    <property type="molecule type" value="Genomic_DNA"/>
</dbReference>